<evidence type="ECO:0000313" key="2">
    <source>
        <dbReference type="EMBL" id="KAK5054385.1"/>
    </source>
</evidence>
<evidence type="ECO:0000313" key="3">
    <source>
        <dbReference type="Proteomes" id="UP001345691"/>
    </source>
</evidence>
<organism evidence="2 3">
    <name type="scientific">Exophiala sideris</name>
    <dbReference type="NCBI Taxonomy" id="1016849"/>
    <lineage>
        <taxon>Eukaryota</taxon>
        <taxon>Fungi</taxon>
        <taxon>Dikarya</taxon>
        <taxon>Ascomycota</taxon>
        <taxon>Pezizomycotina</taxon>
        <taxon>Eurotiomycetes</taxon>
        <taxon>Chaetothyriomycetidae</taxon>
        <taxon>Chaetothyriales</taxon>
        <taxon>Herpotrichiellaceae</taxon>
        <taxon>Exophiala</taxon>
    </lineage>
</organism>
<feature type="compositionally biased region" description="Acidic residues" evidence="1">
    <location>
        <begin position="29"/>
        <end position="46"/>
    </location>
</feature>
<name>A0ABR0J2L8_9EURO</name>
<comment type="caution">
    <text evidence="2">The sequence shown here is derived from an EMBL/GenBank/DDBJ whole genome shotgun (WGS) entry which is preliminary data.</text>
</comment>
<evidence type="ECO:0000256" key="1">
    <source>
        <dbReference type="SAM" id="MobiDB-lite"/>
    </source>
</evidence>
<feature type="region of interest" description="Disordered" evidence="1">
    <location>
        <begin position="22"/>
        <end position="47"/>
    </location>
</feature>
<accession>A0ABR0J2L8</accession>
<sequence length="89" mass="10048">MDAMIVDEPARNEQQNVLALPIRARPSEFDGEDTEMRDDGPSDTESVDIKVDPEFAETAQPSTELFEEDSEDDAQNVARNHKILIRVVF</sequence>
<keyword evidence="3" id="KW-1185">Reference proteome</keyword>
<dbReference type="Proteomes" id="UP001345691">
    <property type="component" value="Unassembled WGS sequence"/>
</dbReference>
<gene>
    <name evidence="2" type="ORF">LTR69_009000</name>
</gene>
<protein>
    <submittedName>
        <fullName evidence="2">Uncharacterized protein</fullName>
    </submittedName>
</protein>
<dbReference type="EMBL" id="JAVRRF010000023">
    <property type="protein sequence ID" value="KAK5054385.1"/>
    <property type="molecule type" value="Genomic_DNA"/>
</dbReference>
<reference evidence="2 3" key="1">
    <citation type="submission" date="2023-08" db="EMBL/GenBank/DDBJ databases">
        <title>Black Yeasts Isolated from many extreme environments.</title>
        <authorList>
            <person name="Coleine C."/>
            <person name="Stajich J.E."/>
            <person name="Selbmann L."/>
        </authorList>
    </citation>
    <scope>NUCLEOTIDE SEQUENCE [LARGE SCALE GENOMIC DNA]</scope>
    <source>
        <strain evidence="2 3">CCFEE 6328</strain>
    </source>
</reference>
<proteinExistence type="predicted"/>